<organism evidence="2 3">
    <name type="scientific">Diploscapter pachys</name>
    <dbReference type="NCBI Taxonomy" id="2018661"/>
    <lineage>
        <taxon>Eukaryota</taxon>
        <taxon>Metazoa</taxon>
        <taxon>Ecdysozoa</taxon>
        <taxon>Nematoda</taxon>
        <taxon>Chromadorea</taxon>
        <taxon>Rhabditida</taxon>
        <taxon>Rhabditina</taxon>
        <taxon>Rhabditomorpha</taxon>
        <taxon>Rhabditoidea</taxon>
        <taxon>Rhabditidae</taxon>
        <taxon>Diploscapter</taxon>
    </lineage>
</organism>
<comment type="caution">
    <text evidence="2">The sequence shown here is derived from an EMBL/GenBank/DDBJ whole genome shotgun (WGS) entry which is preliminary data.</text>
</comment>
<dbReference type="Pfam" id="PF00188">
    <property type="entry name" value="CAP"/>
    <property type="match status" value="1"/>
</dbReference>
<gene>
    <name evidence="2" type="ORF">WR25_23876</name>
</gene>
<dbReference type="InterPro" id="IPR014044">
    <property type="entry name" value="CAP_dom"/>
</dbReference>
<sequence>MTQLYQFLSISAILISQISGAPRLDGNQLSQFLAVQNRASGGNIWNDQLSQAEKNMILQQHNSYRSQCALGKFANKPGAGLGPYLPRAAKMPELKWDKNLEASAYRHAMKKEFKHSTDLKNTGENLYMMWTTGAFNRQNIIKDMSQAWINEVPQYGLDSIILPSGQKFYNVGHATAMLSDRTTRIGCAMVGMAPGKVLGVCHYSPIGNIFNSAIYATGATGSQCPAPSKLNPQTGLCVYP</sequence>
<dbReference type="PANTHER" id="PTHR10334">
    <property type="entry name" value="CYSTEINE-RICH SECRETORY PROTEIN-RELATED"/>
    <property type="match status" value="1"/>
</dbReference>
<dbReference type="PRINTS" id="PR00838">
    <property type="entry name" value="V5ALLERGEN"/>
</dbReference>
<evidence type="ECO:0000259" key="1">
    <source>
        <dbReference type="SMART" id="SM00198"/>
    </source>
</evidence>
<accession>A0A2A2JYL1</accession>
<dbReference type="SUPFAM" id="SSF55797">
    <property type="entry name" value="PR-1-like"/>
    <property type="match status" value="1"/>
</dbReference>
<dbReference type="AlphaFoldDB" id="A0A2A2JYL1"/>
<name>A0A2A2JYL1_9BILA</name>
<dbReference type="PRINTS" id="PR00837">
    <property type="entry name" value="V5TPXLIKE"/>
</dbReference>
<dbReference type="InterPro" id="IPR001283">
    <property type="entry name" value="CRISP-related"/>
</dbReference>
<dbReference type="InterPro" id="IPR002413">
    <property type="entry name" value="V5_allergen-like"/>
</dbReference>
<dbReference type="STRING" id="2018661.A0A2A2JYL1"/>
<protein>
    <recommendedName>
        <fullName evidence="1">SCP domain-containing protein</fullName>
    </recommendedName>
</protein>
<reference evidence="2 3" key="1">
    <citation type="journal article" date="2017" name="Curr. Biol.">
        <title>Genome architecture and evolution of a unichromosomal asexual nematode.</title>
        <authorList>
            <person name="Fradin H."/>
            <person name="Zegar C."/>
            <person name="Gutwein M."/>
            <person name="Lucas J."/>
            <person name="Kovtun M."/>
            <person name="Corcoran D."/>
            <person name="Baugh L.R."/>
            <person name="Kiontke K."/>
            <person name="Gunsalus K."/>
            <person name="Fitch D.H."/>
            <person name="Piano F."/>
        </authorList>
    </citation>
    <scope>NUCLEOTIDE SEQUENCE [LARGE SCALE GENOMIC DNA]</scope>
    <source>
        <strain evidence="2">PF1309</strain>
    </source>
</reference>
<dbReference type="Proteomes" id="UP000218231">
    <property type="component" value="Unassembled WGS sequence"/>
</dbReference>
<evidence type="ECO:0000313" key="2">
    <source>
        <dbReference type="EMBL" id="PAV66700.1"/>
    </source>
</evidence>
<keyword evidence="3" id="KW-1185">Reference proteome</keyword>
<dbReference type="OrthoDB" id="5876828at2759"/>
<feature type="domain" description="SCP" evidence="1">
    <location>
        <begin position="52"/>
        <end position="211"/>
    </location>
</feature>
<dbReference type="SMART" id="SM00198">
    <property type="entry name" value="SCP"/>
    <property type="match status" value="1"/>
</dbReference>
<dbReference type="EMBL" id="LIAE01010049">
    <property type="protein sequence ID" value="PAV66700.1"/>
    <property type="molecule type" value="Genomic_DNA"/>
</dbReference>
<dbReference type="Gene3D" id="3.40.33.10">
    <property type="entry name" value="CAP"/>
    <property type="match status" value="1"/>
</dbReference>
<dbReference type="InterPro" id="IPR035940">
    <property type="entry name" value="CAP_sf"/>
</dbReference>
<proteinExistence type="predicted"/>
<dbReference type="CDD" id="cd05380">
    <property type="entry name" value="CAP_euk"/>
    <property type="match status" value="1"/>
</dbReference>
<evidence type="ECO:0000313" key="3">
    <source>
        <dbReference type="Proteomes" id="UP000218231"/>
    </source>
</evidence>